<dbReference type="Proteomes" id="UP000315095">
    <property type="component" value="Unassembled WGS sequence"/>
</dbReference>
<accession>A0A4P5NR51</accession>
<dbReference type="OrthoDB" id="7291144at2"/>
<evidence type="ECO:0000313" key="2">
    <source>
        <dbReference type="Proteomes" id="UP000315095"/>
    </source>
</evidence>
<dbReference type="RefSeq" id="WP_141261599.1">
    <property type="nucleotide sequence ID" value="NZ_BDLU01000051.1"/>
</dbReference>
<gene>
    <name evidence="1" type="ORF">MSKU9_2291</name>
</gene>
<keyword evidence="2" id="KW-1185">Reference proteome</keyword>
<sequence length="115" mass="13221">MVSARKRCATFTELAAPWTGRKMGIGHDLRERLRNIDARPLRLMKKVDIATHTVTTENISRVSDVPLAVEVLSDTRLRRTLFIPSQAYGVRRQIADDLLYCHILAKRKFVNVLYD</sequence>
<dbReference type="AlphaFoldDB" id="A0A4P5NR51"/>
<comment type="caution">
    <text evidence="1">The sequence shown here is derived from an EMBL/GenBank/DDBJ whole genome shotgun (WGS) entry which is preliminary data.</text>
</comment>
<organism evidence="1 2">
    <name type="scientific">Komagataeibacter diospyri</name>
    <dbReference type="NCBI Taxonomy" id="1932662"/>
    <lineage>
        <taxon>Bacteria</taxon>
        <taxon>Pseudomonadati</taxon>
        <taxon>Pseudomonadota</taxon>
        <taxon>Alphaproteobacteria</taxon>
        <taxon>Acetobacterales</taxon>
        <taxon>Acetobacteraceae</taxon>
        <taxon>Komagataeibacter</taxon>
    </lineage>
</organism>
<protein>
    <submittedName>
        <fullName evidence="1">Uncharacterized protein</fullName>
    </submittedName>
</protein>
<proteinExistence type="predicted"/>
<reference evidence="2" key="1">
    <citation type="submission" date="2017-01" db="EMBL/GenBank/DDBJ databases">
        <title>Komagataeibacter sp. MSKU9 whole genome sequencing project.</title>
        <authorList>
            <person name="Matsutani M."/>
            <person name="Naloka K."/>
            <person name="Theeragool G."/>
            <person name="Yakushi T."/>
            <person name="Matsushita K."/>
        </authorList>
    </citation>
    <scope>NUCLEOTIDE SEQUENCE [LARGE SCALE GENOMIC DNA]</scope>
    <source>
        <strain evidence="2">MSKU9</strain>
    </source>
</reference>
<evidence type="ECO:0000313" key="1">
    <source>
        <dbReference type="EMBL" id="GCE84150.1"/>
    </source>
</evidence>
<dbReference type="EMBL" id="BDLU01000051">
    <property type="protein sequence ID" value="GCE84150.1"/>
    <property type="molecule type" value="Genomic_DNA"/>
</dbReference>
<name>A0A4P5NR51_9PROT</name>